<dbReference type="PROSITE" id="PS00615">
    <property type="entry name" value="C_TYPE_LECTIN_1"/>
    <property type="match status" value="1"/>
</dbReference>
<dbReference type="PANTHER" id="PTHR22803">
    <property type="entry name" value="MANNOSE, PHOSPHOLIPASE, LECTIN RECEPTOR RELATED"/>
    <property type="match status" value="1"/>
</dbReference>
<accession>A0A411DYS1</accession>
<dbReference type="PROSITE" id="PS50041">
    <property type="entry name" value="C_TYPE_LECTIN_2"/>
    <property type="match status" value="2"/>
</dbReference>
<reference evidence="4" key="1">
    <citation type="submission" date="2018-07" db="EMBL/GenBank/DDBJ databases">
        <authorList>
            <person name="Ragasa L.R.P."/>
            <person name="Velarde M.C."/>
        </authorList>
    </citation>
    <scope>NUCLEOTIDE SEQUENCE</scope>
    <source>
        <strain evidence="4">BFAR-NIFTDC</strain>
        <tissue evidence="4">Liver</tissue>
    </source>
</reference>
<feature type="domain" description="C-type lectin" evidence="3">
    <location>
        <begin position="36"/>
        <end position="153"/>
    </location>
</feature>
<evidence type="ECO:0000256" key="2">
    <source>
        <dbReference type="SAM" id="SignalP"/>
    </source>
</evidence>
<dbReference type="RefSeq" id="XP_030635697.1">
    <property type="nucleotide sequence ID" value="XM_030779837.1"/>
</dbReference>
<evidence type="ECO:0000256" key="1">
    <source>
        <dbReference type="ARBA" id="ARBA00023157"/>
    </source>
</evidence>
<keyword evidence="5" id="KW-1185">Reference proteome</keyword>
<protein>
    <submittedName>
        <fullName evidence="4">C-type lectin</fullName>
    </submittedName>
    <submittedName>
        <fullName evidence="6 7">C-type mannose receptor 2-like</fullName>
    </submittedName>
</protein>
<dbReference type="InterPro" id="IPR016187">
    <property type="entry name" value="CTDL_fold"/>
</dbReference>
<keyword evidence="1" id="KW-1015">Disulfide bond</keyword>
<dbReference type="Gene3D" id="3.10.100.10">
    <property type="entry name" value="Mannose-Binding Protein A, subunit A"/>
    <property type="match status" value="2"/>
</dbReference>
<dbReference type="InterPro" id="IPR018378">
    <property type="entry name" value="C-type_lectin_CS"/>
</dbReference>
<evidence type="ECO:0000259" key="3">
    <source>
        <dbReference type="PROSITE" id="PS50041"/>
    </source>
</evidence>
<keyword evidence="4" id="KW-0430">Lectin</keyword>
<dbReference type="Proteomes" id="UP000504632">
    <property type="component" value="Chromosome 7"/>
</dbReference>
<dbReference type="InterPro" id="IPR016186">
    <property type="entry name" value="C-type_lectin-like/link_sf"/>
</dbReference>
<dbReference type="InterPro" id="IPR001304">
    <property type="entry name" value="C-type_lectin-like"/>
</dbReference>
<evidence type="ECO:0000313" key="6">
    <source>
        <dbReference type="RefSeq" id="XP_030635697.1"/>
    </source>
</evidence>
<name>A0A411DYS1_CHACN</name>
<organism evidence="4">
    <name type="scientific">Chanos chanos</name>
    <name type="common">Milkfish</name>
    <name type="synonym">Mugil chanos</name>
    <dbReference type="NCBI Taxonomy" id="29144"/>
    <lineage>
        <taxon>Eukaryota</taxon>
        <taxon>Metazoa</taxon>
        <taxon>Chordata</taxon>
        <taxon>Craniata</taxon>
        <taxon>Vertebrata</taxon>
        <taxon>Euteleostomi</taxon>
        <taxon>Actinopterygii</taxon>
        <taxon>Neopterygii</taxon>
        <taxon>Teleostei</taxon>
        <taxon>Ostariophysi</taxon>
        <taxon>Gonorynchiformes</taxon>
        <taxon>Chanidae</taxon>
        <taxon>Chanos</taxon>
    </lineage>
</organism>
<dbReference type="EMBL" id="MH577520">
    <property type="protein sequence ID" value="QBA31042.1"/>
    <property type="molecule type" value="mRNA"/>
</dbReference>
<dbReference type="OrthoDB" id="7357196at2759"/>
<keyword evidence="2" id="KW-0732">Signal</keyword>
<dbReference type="PRINTS" id="PR01504">
    <property type="entry name" value="PNCREATITSAP"/>
</dbReference>
<reference evidence="4" key="2">
    <citation type="journal article" date="2019" name="Comp. Biochem. Physiol. B, Biochem. Mol. Biol.">
        <title>Exposure to Aeromonas hydrophila induces inflammation and increases expression of the gene encoding for a putative dual CTLD-containing lectin in milkfish liver.</title>
        <authorList>
            <person name="Ragasa L.R."/>
            <person name="Dinglasan J.L."/>
            <person name="Felipe I.R."/>
            <person name="Basiao Z.U."/>
            <person name="Velarde M.C."/>
        </authorList>
    </citation>
    <scope>NUCLEOTIDE SEQUENCE</scope>
    <source>
        <strain evidence="4">BFAR-NIFTDC</strain>
        <tissue evidence="4">Liver</tissue>
    </source>
</reference>
<reference evidence="6 7" key="3">
    <citation type="submission" date="2025-04" db="UniProtKB">
        <authorList>
            <consortium name="RefSeq"/>
        </authorList>
    </citation>
    <scope>IDENTIFICATION</scope>
</reference>
<gene>
    <name evidence="6" type="primary">LOC115816744</name>
    <name evidence="7" type="synonym">LOC115816766</name>
</gene>
<feature type="chain" id="PRO_5044601465" evidence="2">
    <location>
        <begin position="27"/>
        <end position="340"/>
    </location>
</feature>
<proteinExistence type="evidence at transcript level"/>
<dbReference type="RefSeq" id="XP_030635735.1">
    <property type="nucleotide sequence ID" value="XM_030779875.1"/>
</dbReference>
<sequence>MEIPSISVFLWLFLTLSAAGLEEVSAESCTSGWTQHGSRCFKFISTQKTWASAERSCLDAGGNLASVHSYDEQIFIQDLILSATHGFPRTWIGGYDAPQDTVWFWSDGTKVDFKFWAYEKPDGPRDNCMVTNSAGALKWDNDYCTSLRPYMCARELHEPLKPREHLLFLVGAYRGAVNRTNELHDKEPLSDLDTAAVAPNVTILNTQHSWLCPYGWEEYESVCYAFINIKESWSEAEQRCKQVGGHLASVHSNEQYNFLRQLVWTQASENVRTWIGGTDAFKEGSWTWTDGTIWNYNNWASGQPNNLDGKQHCLDMNFGEKWNDENCEVTLPFICRKPVY</sequence>
<dbReference type="GO" id="GO:0030246">
    <property type="term" value="F:carbohydrate binding"/>
    <property type="evidence" value="ECO:0007669"/>
    <property type="project" value="UniProtKB-KW"/>
</dbReference>
<feature type="domain" description="C-type lectin" evidence="3">
    <location>
        <begin position="219"/>
        <end position="336"/>
    </location>
</feature>
<feature type="signal peptide" evidence="2">
    <location>
        <begin position="1"/>
        <end position="26"/>
    </location>
</feature>
<dbReference type="SMART" id="SM00034">
    <property type="entry name" value="CLECT"/>
    <property type="match status" value="2"/>
</dbReference>
<dbReference type="GeneID" id="115816744"/>
<evidence type="ECO:0000313" key="4">
    <source>
        <dbReference type="EMBL" id="QBA31042.1"/>
    </source>
</evidence>
<dbReference type="AlphaFoldDB" id="A0A411DYS1"/>
<evidence type="ECO:0000313" key="7">
    <source>
        <dbReference type="RefSeq" id="XP_030635735.1"/>
    </source>
</evidence>
<dbReference type="InterPro" id="IPR050111">
    <property type="entry name" value="C-type_lectin/snaclec_domain"/>
</dbReference>
<dbReference type="Pfam" id="PF00059">
    <property type="entry name" value="Lectin_C"/>
    <property type="match status" value="2"/>
</dbReference>
<evidence type="ECO:0000313" key="5">
    <source>
        <dbReference type="Proteomes" id="UP000504632"/>
    </source>
</evidence>
<dbReference type="CDD" id="cd00037">
    <property type="entry name" value="CLECT"/>
    <property type="match status" value="2"/>
</dbReference>
<dbReference type="SUPFAM" id="SSF56436">
    <property type="entry name" value="C-type lectin-like"/>
    <property type="match status" value="2"/>
</dbReference>